<feature type="compositionally biased region" description="Acidic residues" evidence="2">
    <location>
        <begin position="230"/>
        <end position="240"/>
    </location>
</feature>
<feature type="region of interest" description="Disordered" evidence="2">
    <location>
        <begin position="1"/>
        <end position="72"/>
    </location>
</feature>
<evidence type="ECO:0000313" key="3">
    <source>
        <dbReference type="EMBL" id="CAD9313333.1"/>
    </source>
</evidence>
<keyword evidence="1" id="KW-0175">Coiled coil</keyword>
<name>A0A6T5SQ73_9STRA</name>
<dbReference type="EMBL" id="HBGM01000655">
    <property type="protein sequence ID" value="CAD9313333.1"/>
    <property type="molecule type" value="Transcribed_RNA"/>
</dbReference>
<protein>
    <submittedName>
        <fullName evidence="3">Uncharacterized protein</fullName>
    </submittedName>
</protein>
<gene>
    <name evidence="3" type="ORF">SMAR1039_LOCUS457</name>
    <name evidence="4" type="ORF">SMAR1039_LOCUS466</name>
</gene>
<dbReference type="EMBL" id="HBGM01000666">
    <property type="protein sequence ID" value="CAD9313342.1"/>
    <property type="molecule type" value="Transcribed_RNA"/>
</dbReference>
<dbReference type="AlphaFoldDB" id="A0A6T5SQ73"/>
<feature type="compositionally biased region" description="Basic residues" evidence="2">
    <location>
        <begin position="48"/>
        <end position="64"/>
    </location>
</feature>
<proteinExistence type="predicted"/>
<feature type="coiled-coil region" evidence="1">
    <location>
        <begin position="160"/>
        <end position="187"/>
    </location>
</feature>
<feature type="region of interest" description="Disordered" evidence="2">
    <location>
        <begin position="88"/>
        <end position="120"/>
    </location>
</feature>
<sequence length="240" mass="26604">MERSRSGRSRSGGGGSHGESRNRSRSQPPKPKMLQAANVAERDAKRAAAAKRNRANGGSRRRKQPAAPPSLQSFLEKAIDDAATTALGMFDGDDDSQFSDEISFATGSSHGTSSGEKYSAADDSVELAAVTTEKERKKLQQHQPDIATFRLKRNGRPYAVKKLVKQLAKEEQKLLRAQRALVEAEESMWKTKWKLYNLADEYGLLCGNCNGNEVEEEERDDHERTSAVVYDDDSYAYSDD</sequence>
<accession>A0A6T5SQ73</accession>
<evidence type="ECO:0000313" key="4">
    <source>
        <dbReference type="EMBL" id="CAD9313342.1"/>
    </source>
</evidence>
<organism evidence="3">
    <name type="scientific">Skeletonema marinoi</name>
    <dbReference type="NCBI Taxonomy" id="267567"/>
    <lineage>
        <taxon>Eukaryota</taxon>
        <taxon>Sar</taxon>
        <taxon>Stramenopiles</taxon>
        <taxon>Ochrophyta</taxon>
        <taxon>Bacillariophyta</taxon>
        <taxon>Coscinodiscophyceae</taxon>
        <taxon>Thalassiosirophycidae</taxon>
        <taxon>Thalassiosirales</taxon>
        <taxon>Skeletonemataceae</taxon>
        <taxon>Skeletonema</taxon>
        <taxon>Skeletonema marinoi-dohrnii complex</taxon>
    </lineage>
</organism>
<evidence type="ECO:0000256" key="1">
    <source>
        <dbReference type="SAM" id="Coils"/>
    </source>
</evidence>
<feature type="compositionally biased region" description="Polar residues" evidence="2">
    <location>
        <begin position="105"/>
        <end position="116"/>
    </location>
</feature>
<feature type="region of interest" description="Disordered" evidence="2">
    <location>
        <begin position="215"/>
        <end position="240"/>
    </location>
</feature>
<evidence type="ECO:0000256" key="2">
    <source>
        <dbReference type="SAM" id="MobiDB-lite"/>
    </source>
</evidence>
<reference evidence="3" key="1">
    <citation type="submission" date="2021-01" db="EMBL/GenBank/DDBJ databases">
        <authorList>
            <person name="Corre E."/>
            <person name="Pelletier E."/>
            <person name="Niang G."/>
            <person name="Scheremetjew M."/>
            <person name="Finn R."/>
            <person name="Kale V."/>
            <person name="Holt S."/>
            <person name="Cochrane G."/>
            <person name="Meng A."/>
            <person name="Brown T."/>
            <person name="Cohen L."/>
        </authorList>
    </citation>
    <scope>NUCLEOTIDE SEQUENCE</scope>
    <source>
        <strain evidence="3">FE7</strain>
    </source>
</reference>